<dbReference type="Proteomes" id="UP001244207">
    <property type="component" value="Unassembled WGS sequence"/>
</dbReference>
<feature type="compositionally biased region" description="Basic and acidic residues" evidence="1">
    <location>
        <begin position="175"/>
        <end position="192"/>
    </location>
</feature>
<feature type="region of interest" description="Disordered" evidence="1">
    <location>
        <begin position="170"/>
        <end position="219"/>
    </location>
</feature>
<accession>A0AAD8XEB9</accession>
<organism evidence="2 3">
    <name type="scientific">Glomerella acutata</name>
    <name type="common">Colletotrichum acutatum</name>
    <dbReference type="NCBI Taxonomy" id="27357"/>
    <lineage>
        <taxon>Eukaryota</taxon>
        <taxon>Fungi</taxon>
        <taxon>Dikarya</taxon>
        <taxon>Ascomycota</taxon>
        <taxon>Pezizomycotina</taxon>
        <taxon>Sordariomycetes</taxon>
        <taxon>Hypocreomycetidae</taxon>
        <taxon>Glomerellales</taxon>
        <taxon>Glomerellaceae</taxon>
        <taxon>Colletotrichum</taxon>
        <taxon>Colletotrichum acutatum species complex</taxon>
    </lineage>
</organism>
<evidence type="ECO:0000256" key="1">
    <source>
        <dbReference type="SAM" id="MobiDB-lite"/>
    </source>
</evidence>
<dbReference type="GeneID" id="85386301"/>
<evidence type="ECO:0000313" key="2">
    <source>
        <dbReference type="EMBL" id="KAK1724634.1"/>
    </source>
</evidence>
<proteinExistence type="predicted"/>
<dbReference type="AlphaFoldDB" id="A0AAD8XEB9"/>
<name>A0AAD8XEB9_GLOAC</name>
<sequence length="219" mass="24414">MICGIGIHYKTGTQIKACSEVFPGAVMEEKCDEFLGTPSPYPFALSAPSRKWWSMARTSRIILPDRLFLGSLERPVAMPHGPHLEPCLYFPHPFTALWNLVRKPRTWHLSTAAKPDTRSLFPTFHCGSAWTLGEGGNVYLTNVRDGRSMSPRLSAFFFLVVEPPSGMIVAIPPAREPRQRDPPPRRRPKEAEPSSVQGTMRGFMGGNPSKYPTPAVRLV</sequence>
<dbReference type="RefSeq" id="XP_060364689.1">
    <property type="nucleotide sequence ID" value="XM_060502402.1"/>
</dbReference>
<evidence type="ECO:0000313" key="3">
    <source>
        <dbReference type="Proteomes" id="UP001244207"/>
    </source>
</evidence>
<dbReference type="EMBL" id="JAHMHS010000049">
    <property type="protein sequence ID" value="KAK1724634.1"/>
    <property type="molecule type" value="Genomic_DNA"/>
</dbReference>
<keyword evidence="3" id="KW-1185">Reference proteome</keyword>
<reference evidence="2" key="1">
    <citation type="submission" date="2021-12" db="EMBL/GenBank/DDBJ databases">
        <title>Comparative genomics, transcriptomics and evolutionary studies reveal genomic signatures of adaptation to plant cell wall in hemibiotrophic fungi.</title>
        <authorList>
            <consortium name="DOE Joint Genome Institute"/>
            <person name="Baroncelli R."/>
            <person name="Diaz J.F."/>
            <person name="Benocci T."/>
            <person name="Peng M."/>
            <person name="Battaglia E."/>
            <person name="Haridas S."/>
            <person name="Andreopoulos W."/>
            <person name="Labutti K."/>
            <person name="Pangilinan J."/>
            <person name="Floch G.L."/>
            <person name="Makela M.R."/>
            <person name="Henrissat B."/>
            <person name="Grigoriev I.V."/>
            <person name="Crouch J.A."/>
            <person name="De Vries R.P."/>
            <person name="Sukno S.A."/>
            <person name="Thon M.R."/>
        </authorList>
    </citation>
    <scope>NUCLEOTIDE SEQUENCE</scope>
    <source>
        <strain evidence="2">CBS 112980</strain>
    </source>
</reference>
<protein>
    <submittedName>
        <fullName evidence="2">Uncharacterized protein</fullName>
    </submittedName>
</protein>
<comment type="caution">
    <text evidence="2">The sequence shown here is derived from an EMBL/GenBank/DDBJ whole genome shotgun (WGS) entry which is preliminary data.</text>
</comment>
<gene>
    <name evidence="2" type="ORF">BDZ83DRAFT_328374</name>
</gene>